<dbReference type="SUPFAM" id="SSF48371">
    <property type="entry name" value="ARM repeat"/>
    <property type="match status" value="1"/>
</dbReference>
<feature type="compositionally biased region" description="Low complexity" evidence="7">
    <location>
        <begin position="1601"/>
        <end position="1632"/>
    </location>
</feature>
<keyword evidence="3" id="KW-0158">Chromosome</keyword>
<feature type="compositionally biased region" description="Basic residues" evidence="7">
    <location>
        <begin position="1578"/>
        <end position="1599"/>
    </location>
</feature>
<feature type="compositionally biased region" description="Polar residues" evidence="7">
    <location>
        <begin position="1272"/>
        <end position="1286"/>
    </location>
</feature>
<keyword evidence="10" id="KW-1185">Reference proteome</keyword>
<feature type="compositionally biased region" description="Low complexity" evidence="7">
    <location>
        <begin position="1822"/>
        <end position="1842"/>
    </location>
</feature>
<reference evidence="9 10" key="1">
    <citation type="submission" date="2017-12" db="EMBL/GenBank/DDBJ databases">
        <authorList>
            <consortium name="DOE Joint Genome Institute"/>
            <person name="Haridas S."/>
            <person name="Kjaerbolling I."/>
            <person name="Vesth T.C."/>
            <person name="Frisvad J.C."/>
            <person name="Nybo J.L."/>
            <person name="Theobald S."/>
            <person name="Kuo A."/>
            <person name="Bowyer P."/>
            <person name="Matsuda Y."/>
            <person name="Mondo S."/>
            <person name="Lyhne E.K."/>
            <person name="Kogle M.E."/>
            <person name="Clum A."/>
            <person name="Lipzen A."/>
            <person name="Salamov A."/>
            <person name="Ngan C.Y."/>
            <person name="Daum C."/>
            <person name="Chiniquy J."/>
            <person name="Barry K."/>
            <person name="LaButti K."/>
            <person name="Simmons B.A."/>
            <person name="Magnuson J.K."/>
            <person name="Mortensen U.H."/>
            <person name="Larsen T.O."/>
            <person name="Grigoriev I.V."/>
            <person name="Baker S.E."/>
            <person name="Andersen M.R."/>
            <person name="Nordberg H.P."/>
            <person name="Cantor M.N."/>
            <person name="Hua S.X."/>
        </authorList>
    </citation>
    <scope>NUCLEOTIDE SEQUENCE [LARGE SCALE GENOMIC DNA]</scope>
    <source>
        <strain evidence="9 10">CBS 102.13</strain>
    </source>
</reference>
<organism evidence="9 10">
    <name type="scientific">Aspergillus candidus</name>
    <dbReference type="NCBI Taxonomy" id="41067"/>
    <lineage>
        <taxon>Eukaryota</taxon>
        <taxon>Fungi</taxon>
        <taxon>Dikarya</taxon>
        <taxon>Ascomycota</taxon>
        <taxon>Pezizomycotina</taxon>
        <taxon>Eurotiomycetes</taxon>
        <taxon>Eurotiomycetidae</taxon>
        <taxon>Eurotiales</taxon>
        <taxon>Aspergillaceae</taxon>
        <taxon>Aspergillus</taxon>
        <taxon>Aspergillus subgen. Circumdati</taxon>
    </lineage>
</organism>
<feature type="compositionally biased region" description="Low complexity" evidence="7">
    <location>
        <begin position="1326"/>
        <end position="1336"/>
    </location>
</feature>
<dbReference type="PANTHER" id="PTHR22928">
    <property type="entry name" value="TELOMERE-ASSOCIATED PROTEIN RIF1"/>
    <property type="match status" value="1"/>
</dbReference>
<keyword evidence="5" id="KW-0539">Nucleus</keyword>
<feature type="compositionally biased region" description="Low complexity" evidence="7">
    <location>
        <begin position="1710"/>
        <end position="1723"/>
    </location>
</feature>
<dbReference type="EMBL" id="KZ559127">
    <property type="protein sequence ID" value="PLB39825.1"/>
    <property type="molecule type" value="Genomic_DNA"/>
</dbReference>
<feature type="compositionally biased region" description="Polar residues" evidence="7">
    <location>
        <begin position="1220"/>
        <end position="1245"/>
    </location>
</feature>
<evidence type="ECO:0000313" key="10">
    <source>
        <dbReference type="Proteomes" id="UP000234585"/>
    </source>
</evidence>
<feature type="compositionally biased region" description="Acidic residues" evidence="7">
    <location>
        <begin position="1733"/>
        <end position="1752"/>
    </location>
</feature>
<dbReference type="PANTHER" id="PTHR22928:SF3">
    <property type="entry name" value="TELOMERE-ASSOCIATED PROTEIN RIF1"/>
    <property type="match status" value="1"/>
</dbReference>
<dbReference type="RefSeq" id="XP_024673837.1">
    <property type="nucleotide sequence ID" value="XM_024814911.1"/>
</dbReference>
<evidence type="ECO:0000256" key="7">
    <source>
        <dbReference type="SAM" id="MobiDB-lite"/>
    </source>
</evidence>
<feature type="region of interest" description="Disordered" evidence="7">
    <location>
        <begin position="1099"/>
        <end position="1140"/>
    </location>
</feature>
<gene>
    <name evidence="9" type="ORF">BDW47DRAFT_116319</name>
</gene>
<evidence type="ECO:0000259" key="8">
    <source>
        <dbReference type="Pfam" id="PF12231"/>
    </source>
</evidence>
<name>A0A2I2FGR8_ASPCN</name>
<dbReference type="Proteomes" id="UP000234585">
    <property type="component" value="Unassembled WGS sequence"/>
</dbReference>
<evidence type="ECO:0000256" key="2">
    <source>
        <dbReference type="ARBA" id="ARBA00004574"/>
    </source>
</evidence>
<dbReference type="GO" id="GO:0140445">
    <property type="term" value="C:chromosome, telomeric repeat region"/>
    <property type="evidence" value="ECO:0007669"/>
    <property type="project" value="TreeGrafter"/>
</dbReference>
<comment type="subcellular location">
    <subcellularLocation>
        <location evidence="2">Chromosome</location>
        <location evidence="2">Telomere</location>
    </subcellularLocation>
    <subcellularLocation>
        <location evidence="1">Nucleus</location>
    </subcellularLocation>
</comment>
<dbReference type="InterPro" id="IPR016024">
    <property type="entry name" value="ARM-type_fold"/>
</dbReference>
<feature type="region of interest" description="Disordered" evidence="7">
    <location>
        <begin position="1"/>
        <end position="56"/>
    </location>
</feature>
<dbReference type="GO" id="GO:0000723">
    <property type="term" value="P:telomere maintenance"/>
    <property type="evidence" value="ECO:0007669"/>
    <property type="project" value="TreeGrafter"/>
</dbReference>
<feature type="compositionally biased region" description="Pro residues" evidence="7">
    <location>
        <begin position="1757"/>
        <end position="1772"/>
    </location>
</feature>
<feature type="compositionally biased region" description="Polar residues" evidence="7">
    <location>
        <begin position="1346"/>
        <end position="1355"/>
    </location>
</feature>
<accession>A0A2I2FGR8</accession>
<feature type="compositionally biased region" description="Low complexity" evidence="7">
    <location>
        <begin position="1199"/>
        <end position="1211"/>
    </location>
</feature>
<feature type="compositionally biased region" description="Low complexity" evidence="7">
    <location>
        <begin position="1491"/>
        <end position="1512"/>
    </location>
</feature>
<feature type="compositionally biased region" description="Polar residues" evidence="7">
    <location>
        <begin position="1369"/>
        <end position="1397"/>
    </location>
</feature>
<feature type="compositionally biased region" description="Basic and acidic residues" evidence="7">
    <location>
        <begin position="1519"/>
        <end position="1535"/>
    </location>
</feature>
<evidence type="ECO:0000256" key="4">
    <source>
        <dbReference type="ARBA" id="ARBA00022895"/>
    </source>
</evidence>
<proteinExistence type="predicted"/>
<feature type="compositionally biased region" description="Polar residues" evidence="7">
    <location>
        <begin position="1645"/>
        <end position="1658"/>
    </location>
</feature>
<evidence type="ECO:0000256" key="3">
    <source>
        <dbReference type="ARBA" id="ARBA00022454"/>
    </source>
</evidence>
<evidence type="ECO:0000256" key="6">
    <source>
        <dbReference type="ARBA" id="ARBA00023306"/>
    </source>
</evidence>
<evidence type="ECO:0000256" key="5">
    <source>
        <dbReference type="ARBA" id="ARBA00023242"/>
    </source>
</evidence>
<feature type="compositionally biased region" description="Polar residues" evidence="7">
    <location>
        <begin position="43"/>
        <end position="56"/>
    </location>
</feature>
<feature type="compositionally biased region" description="Polar residues" evidence="7">
    <location>
        <begin position="1307"/>
        <end position="1322"/>
    </location>
</feature>
<evidence type="ECO:0000256" key="1">
    <source>
        <dbReference type="ARBA" id="ARBA00004123"/>
    </source>
</evidence>
<dbReference type="Pfam" id="PF12231">
    <property type="entry name" value="Rif1_N"/>
    <property type="match status" value="1"/>
</dbReference>
<dbReference type="OrthoDB" id="5399929at2759"/>
<dbReference type="GO" id="GO:0005634">
    <property type="term" value="C:nucleus"/>
    <property type="evidence" value="ECO:0007669"/>
    <property type="project" value="UniProtKB-SubCell"/>
</dbReference>
<protein>
    <submittedName>
        <fullName evidence="9">Rap1-interacting factor 1 N terminal-domain-containing protein</fullName>
    </submittedName>
</protein>
<keyword evidence="4" id="KW-0779">Telomere</keyword>
<feature type="domain" description="Telomere-associated protein Rif1 N-terminal" evidence="8">
    <location>
        <begin position="134"/>
        <end position="507"/>
    </location>
</feature>
<dbReference type="GeneID" id="36522071"/>
<feature type="region of interest" description="Disordered" evidence="7">
    <location>
        <begin position="1175"/>
        <end position="1777"/>
    </location>
</feature>
<evidence type="ECO:0000313" key="9">
    <source>
        <dbReference type="EMBL" id="PLB39825.1"/>
    </source>
</evidence>
<dbReference type="InterPro" id="IPR022031">
    <property type="entry name" value="Rif1_N"/>
</dbReference>
<keyword evidence="6" id="KW-0131">Cell cycle</keyword>
<dbReference type="STRING" id="41067.A0A2I2FGR8"/>
<feature type="region of interest" description="Disordered" evidence="7">
    <location>
        <begin position="1819"/>
        <end position="1842"/>
    </location>
</feature>
<feature type="compositionally biased region" description="Basic residues" evidence="7">
    <location>
        <begin position="1287"/>
        <end position="1305"/>
    </location>
</feature>
<sequence>MVEVLGPLPARPPTPPRTSRALLDNDRAEDSPAAVQTPRDSALHTSISTGVPSSRQSKRVNFSPWTKYIKPPMFTNSTTKLKPEVKSLPPSNECKPAKSILKATNSPVPVPSSNVENYTPESFAMLLESITQALAGDAISSRLDAYMQFFGALRAYEDLPGEKDIADKLALVTQFIQRDITKDLDIGGPGNTNLVIQALKLSAALVWHPSISMQLPDDFKVFLVDHALNSLQEAKLPKSVLTHYMSILSTQNFNARIVTNARIVRLLTILHTLTGRVNGSAIISQRLSIYQRVLGQAKSTFVSHSSLWIEHLVSGLLHHIKDIRLKAISLGFQTTISLGPNPTLSKCIRDLFDRSLDKNRKMVSEICERMSRMMSDAETGSHVPQVWSVVTLLLRTKRFSVDHWEHFKEWVLVLQKCFNCSDPTIKAQAIVGWNRFILVVSPSETTSRSMLKMLSKPVLSQFERKKQDKNGSHPSYLALNSYYNLLYYAFRPSAAFSHIDVVWEEYIACPSLSIFGSTPSLSDRLAQVLSHMLWSSQAKVWTENKVNESSKVDPEELPCVDCKWLRSRITSVLKVFENILNSSVWVDDIEQSYIAVAWVNLSRALSYASSKEITPSPESMQAVAHVLGLLQRLWIAGPSSLNAAGDGAMEKFFERFRFLSTTMISSLGSISFTEKLLLKTADETFQAATTPTHRHPKANSTLDIPILHFLRLISDVSGISEPTPSYLSLINGTLQAACNGRMSRGSRLELLRQCAEMYPNETEFDFAIHNFAQIVWTSAAQLASDSLCSYPLESARERDGSVSRDYENSIKILSAGLKFTDAFQTWNQLAGSLVRVVGNEKGHREIATMVVEPLAECMMNVNVRNTYLPSASLFSYSHSIPYFHEGIAGTKGTVNSAQAAYQKRLFPTNLAESVNRTLRESYDKFEPLETSGIANFIESLTSFLGSGVWHFRSAFLESLQESLALWIKDDGHKLNVASGVESRVLTACRALASAVLNILQSPPLDDTSSLQRFEVIICAGLESSHASIAKRFIDFCTSVSSSHKDLASANVSHVLQTLESRSKQFSSSTNVRPEMNDTQSDMSAKSNIAYILDNVENSHSPGFRSSPVVRSEPVPASLDQPDRPRAESSQNDGIADQLPVLDGTMSLTDAIGDRKQRKDVLAMIENLRSSSPVVPTPRELGFMTPPHLRNLRNAEGESETPLTPTLPPTAADPEDVFLGSSPTPSARGRTPSTRTETQLSMTTSAIDLKMDQDPPSSPPQMKDISPHREVSELSQSFADTGSPTTSGRRKKSPKRLKSRNNKKRNSTPVTNGNNSESQNQRQDVPLSSRLRSRASAGKGSEKLDSQTDGSPTKMTRGSIGRFTQEETRASSTPKPKSNKLRTVSPSDGNGTLASQPLETAADSSCDDLDTQLASQLEQDLEGAADVVGKQNHDQPTESSGQVPMTRKRKREVSEAATPTKRNSNKELRRSSRRASGRAPADNDSGDYDCLTQSTTSQNSTAATEDAATPAESAPKKQRREPPGGADDKMEIEPAVEKQGASAGNNLDAGLLDASQKRRSSRLSGQAAPDIPEETPPPKRSKSPRSRNRNRRRNERRRKSASLEAAARANAAREGSYARPESGESSSQGIQESTQDSSAKLPAPQQPSREPSPANTAESQLPPPVDTIEETQLDVVHPPTERVRSSPLPEPEPERLAENPSPQPQREEHTPAQTEPELPTEETPTPAPAPTPTEDTDMADAEPTEPTEPIEDAAELHPLPPVPQIEQSPPPPNTTTDLFTPLRSVLADMKTASLNKSTLKEMDDLLFDIRVEMHEAARRHNHTNNNNTNNNNTNNNNNNNQGS</sequence>